<keyword evidence="4 9" id="KW-0460">Magnesium</keyword>
<dbReference type="Pfam" id="PF01884">
    <property type="entry name" value="PcrB"/>
    <property type="match status" value="1"/>
</dbReference>
<keyword evidence="7 9" id="KW-1208">Phospholipid metabolism</keyword>
<dbReference type="Proteomes" id="UP000285517">
    <property type="component" value="Chromosome"/>
</dbReference>
<dbReference type="EC" id="2.5.1.41" evidence="9"/>
<keyword evidence="6 9" id="KW-0594">Phospholipid biosynthesis</keyword>
<dbReference type="HAMAP" id="MF_00112">
    <property type="entry name" value="GGGP_HepGP_synthase"/>
    <property type="match status" value="1"/>
</dbReference>
<gene>
    <name evidence="10" type="ORF">EI546_09155</name>
</gene>
<keyword evidence="1 9" id="KW-0444">Lipid biosynthesis</keyword>
<dbReference type="NCBIfam" id="TIGR01768">
    <property type="entry name" value="GGGP-family"/>
    <property type="match status" value="1"/>
</dbReference>
<comment type="catalytic activity">
    <reaction evidence="8 9">
        <text>sn-glycerol 1-phosphate + (2E,6E,10E)-geranylgeranyl diphosphate = sn-3-O-(geranylgeranyl)glycerol 1-phosphate + diphosphate</text>
        <dbReference type="Rhea" id="RHEA:23404"/>
        <dbReference type="ChEBI" id="CHEBI:33019"/>
        <dbReference type="ChEBI" id="CHEBI:57677"/>
        <dbReference type="ChEBI" id="CHEBI:57685"/>
        <dbReference type="ChEBI" id="CHEBI:58756"/>
        <dbReference type="EC" id="2.5.1.41"/>
    </reaction>
</comment>
<proteinExistence type="inferred from homology"/>
<dbReference type="SUPFAM" id="SSF51395">
    <property type="entry name" value="FMN-linked oxidoreductases"/>
    <property type="match status" value="1"/>
</dbReference>
<comment type="function">
    <text evidence="9">Prenyltransferase that catalyzes the transfer of the geranylgeranyl moiety of geranylgeranyl diphosphate (GGPP) to the C3 hydroxyl of sn-glycerol-1-phosphate (G1P).</text>
</comment>
<name>A0A410G3K7_9FLAO</name>
<keyword evidence="2 9" id="KW-0808">Transferase</keyword>
<dbReference type="EMBL" id="CP034951">
    <property type="protein sequence ID" value="QAA81878.1"/>
    <property type="molecule type" value="Genomic_DNA"/>
</dbReference>
<keyword evidence="11" id="KW-1185">Reference proteome</keyword>
<dbReference type="GO" id="GO:0000287">
    <property type="term" value="F:magnesium ion binding"/>
    <property type="evidence" value="ECO:0007669"/>
    <property type="project" value="UniProtKB-UniRule"/>
</dbReference>
<protein>
    <recommendedName>
        <fullName evidence="9">Geranylgeranylglyceryl phosphate synthase</fullName>
        <shortName evidence="9">GGGP synthase</shortName>
        <shortName evidence="9">GGGPS</shortName>
        <ecNumber evidence="9">2.5.1.41</ecNumber>
    </recommendedName>
    <alternativeName>
        <fullName evidence="9">(S)-3-O-geranylgeranylglyceryl phosphate synthase</fullName>
    </alternativeName>
    <alternativeName>
        <fullName evidence="9">Phosphoglycerol geranylgeranyltransferase</fullName>
    </alternativeName>
</protein>
<keyword evidence="5 9" id="KW-0443">Lipid metabolism</keyword>
<comment type="similarity">
    <text evidence="9">Belongs to the GGGP/HepGP synthase family. Group II subfamily.</text>
</comment>
<feature type="binding site" evidence="9">
    <location>
        <begin position="204"/>
        <end position="205"/>
    </location>
    <ligand>
        <name>sn-glycerol 1-phosphate</name>
        <dbReference type="ChEBI" id="CHEBI:57685"/>
    </ligand>
</feature>
<dbReference type="InterPro" id="IPR038597">
    <property type="entry name" value="GGGP/HepGP_synthase_sf"/>
</dbReference>
<dbReference type="KEGG" id="aev:EI546_09155"/>
<evidence type="ECO:0000313" key="11">
    <source>
        <dbReference type="Proteomes" id="UP000285517"/>
    </source>
</evidence>
<feature type="binding site" evidence="9">
    <location>
        <position position="25"/>
    </location>
    <ligand>
        <name>Mg(2+)</name>
        <dbReference type="ChEBI" id="CHEBI:18420"/>
    </ligand>
</feature>
<dbReference type="GO" id="GO:0046474">
    <property type="term" value="P:glycerophospholipid biosynthetic process"/>
    <property type="evidence" value="ECO:0007669"/>
    <property type="project" value="UniProtKB-UniRule"/>
</dbReference>
<evidence type="ECO:0000256" key="8">
    <source>
        <dbReference type="ARBA" id="ARBA00047288"/>
    </source>
</evidence>
<feature type="binding site" evidence="9">
    <location>
        <begin position="173"/>
        <end position="179"/>
    </location>
    <ligand>
        <name>sn-glycerol 1-phosphate</name>
        <dbReference type="ChEBI" id="CHEBI:57685"/>
    </ligand>
</feature>
<feature type="binding site" evidence="9">
    <location>
        <begin position="226"/>
        <end position="227"/>
    </location>
    <ligand>
        <name>sn-glycerol 1-phosphate</name>
        <dbReference type="ChEBI" id="CHEBI:57685"/>
    </ligand>
</feature>
<dbReference type="GO" id="GO:0005737">
    <property type="term" value="C:cytoplasm"/>
    <property type="evidence" value="ECO:0007669"/>
    <property type="project" value="InterPro"/>
</dbReference>
<dbReference type="Gene3D" id="3.20.20.390">
    <property type="entry name" value="FMN-linked oxidoreductases"/>
    <property type="match status" value="1"/>
</dbReference>
<dbReference type="OrthoDB" id="9807235at2"/>
<dbReference type="PANTHER" id="PTHR40029">
    <property type="match status" value="1"/>
</dbReference>
<evidence type="ECO:0000313" key="10">
    <source>
        <dbReference type="EMBL" id="QAA81878.1"/>
    </source>
</evidence>
<comment type="caution">
    <text evidence="9">Lacks conserved residue(s) required for the propagation of feature annotation.</text>
</comment>
<keyword evidence="3 9" id="KW-0479">Metal-binding</keyword>
<dbReference type="InterPro" id="IPR008205">
    <property type="entry name" value="GGGP_HepGP_synthase"/>
</dbReference>
<evidence type="ECO:0000256" key="2">
    <source>
        <dbReference type="ARBA" id="ARBA00022679"/>
    </source>
</evidence>
<reference evidence="10 11" key="1">
    <citation type="submission" date="2019-01" db="EMBL/GenBank/DDBJ databases">
        <title>Complete genome sequencing of Aequorivita sp. H23M31.</title>
        <authorList>
            <person name="Bae J.-W."/>
        </authorList>
    </citation>
    <scope>NUCLEOTIDE SEQUENCE [LARGE SCALE GENOMIC DNA]</scope>
    <source>
        <strain evidence="10 11">H23M31</strain>
    </source>
</reference>
<dbReference type="NCBIfam" id="TIGR01769">
    <property type="entry name" value="GGGP"/>
    <property type="match status" value="1"/>
</dbReference>
<dbReference type="InterPro" id="IPR010946">
    <property type="entry name" value="GGGP_synth"/>
</dbReference>
<evidence type="ECO:0000256" key="7">
    <source>
        <dbReference type="ARBA" id="ARBA00023264"/>
    </source>
</evidence>
<dbReference type="InterPro" id="IPR039074">
    <property type="entry name" value="GGGP/HepGP_synthase_I"/>
</dbReference>
<sequence>MEKSFYKDILKFVASGEKMLSILIDPDKFANTEVETFLGRIPKHTTHLFIGGSTVANGDTEETVRALKQKTDLPLFLFPGDYSQITSFADVLLFLTLLSGRNAEYLIGQQVKSIAKLKNTSLEIIPTGYILIDGGNSSSVSKVTATDPILQTEVETIVNTALAGKYMGSKLIYLEAGSGAKFPINPEIISKVKEAIEIPLIVGGGIKTESQKQAAFQAGADMVVMGTIFESIISPPSK</sequence>
<evidence type="ECO:0000256" key="3">
    <source>
        <dbReference type="ARBA" id="ARBA00022723"/>
    </source>
</evidence>
<comment type="cofactor">
    <cofactor evidence="9">
        <name>Mg(2+)</name>
        <dbReference type="ChEBI" id="CHEBI:18420"/>
    </cofactor>
</comment>
<evidence type="ECO:0000256" key="1">
    <source>
        <dbReference type="ARBA" id="ARBA00022516"/>
    </source>
</evidence>
<dbReference type="GO" id="GO:0047294">
    <property type="term" value="F:phosphoglycerol geranylgeranyltransferase activity"/>
    <property type="evidence" value="ECO:0007669"/>
    <property type="project" value="UniProtKB-UniRule"/>
</dbReference>
<dbReference type="NCBIfam" id="NF003198">
    <property type="entry name" value="PRK04169.1-2"/>
    <property type="match status" value="1"/>
</dbReference>
<dbReference type="RefSeq" id="WP_128250259.1">
    <property type="nucleotide sequence ID" value="NZ_CP034951.1"/>
</dbReference>
<dbReference type="GO" id="GO:0120536">
    <property type="term" value="F:heptaprenylglyceryl phosphate synthase activity"/>
    <property type="evidence" value="ECO:0007669"/>
    <property type="project" value="UniProtKB-ARBA"/>
</dbReference>
<organism evidence="10 11">
    <name type="scientific">Aequorivita ciconiae</name>
    <dbReference type="NCBI Taxonomy" id="2494375"/>
    <lineage>
        <taxon>Bacteria</taxon>
        <taxon>Pseudomonadati</taxon>
        <taxon>Bacteroidota</taxon>
        <taxon>Flavobacteriia</taxon>
        <taxon>Flavobacteriales</taxon>
        <taxon>Flavobacteriaceae</taxon>
        <taxon>Aequorivita</taxon>
    </lineage>
</organism>
<evidence type="ECO:0000256" key="4">
    <source>
        <dbReference type="ARBA" id="ARBA00022842"/>
    </source>
</evidence>
<accession>A0A410G3K7</accession>
<evidence type="ECO:0000256" key="5">
    <source>
        <dbReference type="ARBA" id="ARBA00023098"/>
    </source>
</evidence>
<evidence type="ECO:0000256" key="9">
    <source>
        <dbReference type="HAMAP-Rule" id="MF_00112"/>
    </source>
</evidence>
<dbReference type="AlphaFoldDB" id="A0A410G3K7"/>
<feature type="binding site" evidence="9">
    <location>
        <position position="53"/>
    </location>
    <ligand>
        <name>Mg(2+)</name>
        <dbReference type="ChEBI" id="CHEBI:18420"/>
    </ligand>
</feature>
<dbReference type="PANTHER" id="PTHR40029:SF2">
    <property type="entry name" value="HEPTAPRENYLGLYCERYL PHOSPHATE SYNTHASE"/>
    <property type="match status" value="1"/>
</dbReference>
<evidence type="ECO:0000256" key="6">
    <source>
        <dbReference type="ARBA" id="ARBA00023209"/>
    </source>
</evidence>